<gene>
    <name evidence="4" type="ORF">DDZ18_10580</name>
</gene>
<dbReference type="GO" id="GO:0004719">
    <property type="term" value="F:protein-L-isoaspartate (D-aspartate) O-methyltransferase activity"/>
    <property type="evidence" value="ECO:0007669"/>
    <property type="project" value="InterPro"/>
</dbReference>
<sequence>MSDFANARAAMVNSQVRVADVTDHRIQDAMSEIPRERFVPRSKAAQAYADAEVECAPGRVMLRPRDLAKLIQAVDVGPDELVLDIACGRGYSTAVLARLAETVVGLESEEALVKRASERLPDVGADNAVVVRGDLKAGVPDQGPFDVIFVGGAVEDVPDAWFDQLADGGRLAVIVREGPVGKATVFTRSGSAIGDRVHFDAAPPVMPGFEREAGFVF</sequence>
<dbReference type="OrthoDB" id="9798496at2"/>
<dbReference type="Pfam" id="PF01135">
    <property type="entry name" value="PCMT"/>
    <property type="match status" value="1"/>
</dbReference>
<keyword evidence="4" id="KW-0489">Methyltransferase</keyword>
<evidence type="ECO:0000313" key="4">
    <source>
        <dbReference type="EMBL" id="PWE17134.1"/>
    </source>
</evidence>
<dbReference type="GO" id="GO:0005737">
    <property type="term" value="C:cytoplasm"/>
    <property type="evidence" value="ECO:0007669"/>
    <property type="project" value="TreeGrafter"/>
</dbReference>
<protein>
    <recommendedName>
        <fullName evidence="2">Protein-L-isoaspartate O-methyltransferase</fullName>
    </recommendedName>
    <alternativeName>
        <fullName evidence="3">Protein L-isoaspartyl methyltransferase</fullName>
    </alternativeName>
</protein>
<dbReference type="CDD" id="cd02440">
    <property type="entry name" value="AdoMet_MTases"/>
    <property type="match status" value="1"/>
</dbReference>
<dbReference type="GO" id="GO:0032259">
    <property type="term" value="P:methylation"/>
    <property type="evidence" value="ECO:0007669"/>
    <property type="project" value="UniProtKB-KW"/>
</dbReference>
<evidence type="ECO:0000256" key="2">
    <source>
        <dbReference type="ARBA" id="ARBA00013346"/>
    </source>
</evidence>
<evidence type="ECO:0000256" key="3">
    <source>
        <dbReference type="ARBA" id="ARBA00030757"/>
    </source>
</evidence>
<dbReference type="InterPro" id="IPR029063">
    <property type="entry name" value="SAM-dependent_MTases_sf"/>
</dbReference>
<dbReference type="EMBL" id="QEXV01000004">
    <property type="protein sequence ID" value="PWE17134.1"/>
    <property type="molecule type" value="Genomic_DNA"/>
</dbReference>
<comment type="caution">
    <text evidence="4">The sequence shown here is derived from an EMBL/GenBank/DDBJ whole genome shotgun (WGS) entry which is preliminary data.</text>
</comment>
<dbReference type="RefSeq" id="WP_109253358.1">
    <property type="nucleotide sequence ID" value="NZ_QEXV01000004.1"/>
</dbReference>
<evidence type="ECO:0000313" key="5">
    <source>
        <dbReference type="Proteomes" id="UP000245168"/>
    </source>
</evidence>
<accession>A0A2U2BT04</accession>
<comment type="similarity">
    <text evidence="1">Belongs to the methyltransferase superfamily. L-isoaspartyl/D-aspartyl protein methyltransferase family.</text>
</comment>
<dbReference type="SUPFAM" id="SSF53335">
    <property type="entry name" value="S-adenosyl-L-methionine-dependent methyltransferases"/>
    <property type="match status" value="1"/>
</dbReference>
<dbReference type="PANTHER" id="PTHR11579:SF18">
    <property type="entry name" value="PROTEIN-L-ISOASPARTATE O-METHYLTRANSFERASE"/>
    <property type="match status" value="1"/>
</dbReference>
<keyword evidence="5" id="KW-1185">Reference proteome</keyword>
<name>A0A2U2BT04_9PROT</name>
<keyword evidence="4" id="KW-0808">Transferase</keyword>
<organism evidence="4 5">
    <name type="scientific">Marinicauda salina</name>
    <dbReference type="NCBI Taxonomy" id="2135793"/>
    <lineage>
        <taxon>Bacteria</taxon>
        <taxon>Pseudomonadati</taxon>
        <taxon>Pseudomonadota</taxon>
        <taxon>Alphaproteobacteria</taxon>
        <taxon>Maricaulales</taxon>
        <taxon>Maricaulaceae</taxon>
        <taxon>Marinicauda</taxon>
    </lineage>
</organism>
<dbReference type="AlphaFoldDB" id="A0A2U2BT04"/>
<proteinExistence type="inferred from homology"/>
<dbReference type="Gene3D" id="3.40.50.150">
    <property type="entry name" value="Vaccinia Virus protein VP39"/>
    <property type="match status" value="1"/>
</dbReference>
<dbReference type="InterPro" id="IPR000682">
    <property type="entry name" value="PCMT"/>
</dbReference>
<reference evidence="5" key="1">
    <citation type="submission" date="2018-05" db="EMBL/GenBank/DDBJ databases">
        <authorList>
            <person name="Liu B.-T."/>
        </authorList>
    </citation>
    <scope>NUCLEOTIDE SEQUENCE [LARGE SCALE GENOMIC DNA]</scope>
    <source>
        <strain evidence="5">WD6-1</strain>
    </source>
</reference>
<dbReference type="Proteomes" id="UP000245168">
    <property type="component" value="Unassembled WGS sequence"/>
</dbReference>
<dbReference type="PANTHER" id="PTHR11579">
    <property type="entry name" value="PROTEIN-L-ISOASPARTATE O-METHYLTRANSFERASE"/>
    <property type="match status" value="1"/>
</dbReference>
<evidence type="ECO:0000256" key="1">
    <source>
        <dbReference type="ARBA" id="ARBA00005369"/>
    </source>
</evidence>